<comment type="caution">
    <text evidence="1">The sequence shown here is derived from an EMBL/GenBank/DDBJ whole genome shotgun (WGS) entry which is preliminary data.</text>
</comment>
<proteinExistence type="predicted"/>
<evidence type="ECO:0000313" key="2">
    <source>
        <dbReference type="Proteomes" id="UP000325315"/>
    </source>
</evidence>
<organism evidence="1 2">
    <name type="scientific">Gossypium australe</name>
    <dbReference type="NCBI Taxonomy" id="47621"/>
    <lineage>
        <taxon>Eukaryota</taxon>
        <taxon>Viridiplantae</taxon>
        <taxon>Streptophyta</taxon>
        <taxon>Embryophyta</taxon>
        <taxon>Tracheophyta</taxon>
        <taxon>Spermatophyta</taxon>
        <taxon>Magnoliopsida</taxon>
        <taxon>eudicotyledons</taxon>
        <taxon>Gunneridae</taxon>
        <taxon>Pentapetalae</taxon>
        <taxon>rosids</taxon>
        <taxon>malvids</taxon>
        <taxon>Malvales</taxon>
        <taxon>Malvaceae</taxon>
        <taxon>Malvoideae</taxon>
        <taxon>Gossypium</taxon>
    </lineage>
</organism>
<reference evidence="2" key="1">
    <citation type="journal article" date="2019" name="Plant Biotechnol. J.">
        <title>Genome sequencing of the Australian wild diploid species Gossypium australe highlights disease resistance and delayed gland morphogenesis.</title>
        <authorList>
            <person name="Cai Y."/>
            <person name="Cai X."/>
            <person name="Wang Q."/>
            <person name="Wang P."/>
            <person name="Zhang Y."/>
            <person name="Cai C."/>
            <person name="Xu Y."/>
            <person name="Wang K."/>
            <person name="Zhou Z."/>
            <person name="Wang C."/>
            <person name="Geng S."/>
            <person name="Li B."/>
            <person name="Dong Q."/>
            <person name="Hou Y."/>
            <person name="Wang H."/>
            <person name="Ai P."/>
            <person name="Liu Z."/>
            <person name="Yi F."/>
            <person name="Sun M."/>
            <person name="An G."/>
            <person name="Cheng J."/>
            <person name="Zhang Y."/>
            <person name="Shi Q."/>
            <person name="Xie Y."/>
            <person name="Shi X."/>
            <person name="Chang Y."/>
            <person name="Huang F."/>
            <person name="Chen Y."/>
            <person name="Hong S."/>
            <person name="Mi L."/>
            <person name="Sun Q."/>
            <person name="Zhang L."/>
            <person name="Zhou B."/>
            <person name="Peng R."/>
            <person name="Zhang X."/>
            <person name="Liu F."/>
        </authorList>
    </citation>
    <scope>NUCLEOTIDE SEQUENCE [LARGE SCALE GENOMIC DNA]</scope>
    <source>
        <strain evidence="2">cv. PA1801</strain>
    </source>
</reference>
<accession>A0A5B6UN16</accession>
<keyword evidence="2" id="KW-1185">Reference proteome</keyword>
<dbReference type="OrthoDB" id="4567at2759"/>
<sequence>MFPPASLVEQVRSIFPVSLLQILCKIVPGFYFGAFNGFPDMEILLQEDYNAWNFWKVPLPDIK</sequence>
<protein>
    <submittedName>
        <fullName evidence="1">Phosphatidate phosphatase PAH1-like</fullName>
    </submittedName>
</protein>
<dbReference type="AlphaFoldDB" id="A0A5B6UN16"/>
<dbReference type="Proteomes" id="UP000325315">
    <property type="component" value="Unassembled WGS sequence"/>
</dbReference>
<name>A0A5B6UN16_9ROSI</name>
<gene>
    <name evidence="1" type="ORF">EPI10_018131</name>
</gene>
<evidence type="ECO:0000313" key="1">
    <source>
        <dbReference type="EMBL" id="KAA3455065.1"/>
    </source>
</evidence>
<dbReference type="EMBL" id="SMMG02000012">
    <property type="protein sequence ID" value="KAA3455065.1"/>
    <property type="molecule type" value="Genomic_DNA"/>
</dbReference>